<comment type="similarity">
    <text evidence="1">Belongs to the ComF/GntX family.</text>
</comment>
<dbReference type="InterPro" id="IPR000836">
    <property type="entry name" value="PRTase_dom"/>
</dbReference>
<feature type="domain" description="Phosphoribosyltransferase" evidence="2">
    <location>
        <begin position="144"/>
        <end position="237"/>
    </location>
</feature>
<dbReference type="InterPro" id="IPR029057">
    <property type="entry name" value="PRTase-like"/>
</dbReference>
<evidence type="ECO:0000313" key="4">
    <source>
        <dbReference type="EMBL" id="QTN37064.1"/>
    </source>
</evidence>
<dbReference type="AlphaFoldDB" id="A0A975ERW5"/>
<protein>
    <submittedName>
        <fullName evidence="4">ComF family protein</fullName>
    </submittedName>
</protein>
<dbReference type="CDD" id="cd06223">
    <property type="entry name" value="PRTases_typeI"/>
    <property type="match status" value="1"/>
</dbReference>
<gene>
    <name evidence="4" type="ORF">HZ995_06030</name>
</gene>
<evidence type="ECO:0000259" key="2">
    <source>
        <dbReference type="Pfam" id="PF00156"/>
    </source>
</evidence>
<evidence type="ECO:0000259" key="3">
    <source>
        <dbReference type="Pfam" id="PF18912"/>
    </source>
</evidence>
<dbReference type="PANTHER" id="PTHR47505:SF1">
    <property type="entry name" value="DNA UTILIZATION PROTEIN YHGH"/>
    <property type="match status" value="1"/>
</dbReference>
<dbReference type="InterPro" id="IPR051910">
    <property type="entry name" value="ComF/GntX_DNA_util-trans"/>
</dbReference>
<proteinExistence type="inferred from homology"/>
<dbReference type="RefSeq" id="WP_209357759.1">
    <property type="nucleotide sequence ID" value="NZ_CP060010.1"/>
</dbReference>
<reference evidence="4" key="1">
    <citation type="submission" date="2020-07" db="EMBL/GenBank/DDBJ databases">
        <title>Genome sequences of bacteria associated with the marine, planktonic diatom Thalassiosira profunda strain ECT2AJA-044.</title>
        <authorList>
            <person name="Gargas C.B."/>
            <person name="Roberts W.R."/>
            <person name="Alverson A.J."/>
        </authorList>
    </citation>
    <scope>NUCLEOTIDE SEQUENCE</scope>
    <source>
        <strain evidence="4">ECT2AJA-044</strain>
    </source>
</reference>
<name>A0A975ERW5_9RHOB</name>
<dbReference type="EMBL" id="CP060010">
    <property type="protein sequence ID" value="QTN37064.1"/>
    <property type="molecule type" value="Genomic_DNA"/>
</dbReference>
<dbReference type="SUPFAM" id="SSF53271">
    <property type="entry name" value="PRTase-like"/>
    <property type="match status" value="1"/>
</dbReference>
<organism evidence="4 5">
    <name type="scientific">Cognatishimia activa</name>
    <dbReference type="NCBI Taxonomy" id="1715691"/>
    <lineage>
        <taxon>Bacteria</taxon>
        <taxon>Pseudomonadati</taxon>
        <taxon>Pseudomonadota</taxon>
        <taxon>Alphaproteobacteria</taxon>
        <taxon>Rhodobacterales</taxon>
        <taxon>Paracoccaceae</taxon>
        <taxon>Cognatishimia</taxon>
    </lineage>
</organism>
<accession>A0A975ERW5</accession>
<dbReference type="Pfam" id="PF00156">
    <property type="entry name" value="Pribosyltran"/>
    <property type="match status" value="1"/>
</dbReference>
<dbReference type="KEGG" id="cact:HZ995_06030"/>
<sequence>MKFRQAQTLLKMIYPARCVGCGDLVEGDFGLCGTCWRDTPFVTGLSCDACGVPLLGPDPTEIAHCDACLLSARPWDRGRAVLEYDGLSRKLVMRLKHGDRTDMARPMAGWMERKARDLARPDTILVPVPLHWKRLFKRTYNQAALLSERLAARLEVSHCPDALIRKTATAPMKGERDVRLETMKDAIALNEKRIARIEGRPVLLVDDVMTTGATLEACTLALAPASPRKIDVITLARVALDP</sequence>
<dbReference type="InterPro" id="IPR044005">
    <property type="entry name" value="DZR_2"/>
</dbReference>
<dbReference type="Proteomes" id="UP000665026">
    <property type="component" value="Chromosome"/>
</dbReference>
<dbReference type="Gene3D" id="3.40.50.2020">
    <property type="match status" value="1"/>
</dbReference>
<evidence type="ECO:0000256" key="1">
    <source>
        <dbReference type="ARBA" id="ARBA00008007"/>
    </source>
</evidence>
<evidence type="ECO:0000313" key="5">
    <source>
        <dbReference type="Proteomes" id="UP000665026"/>
    </source>
</evidence>
<dbReference type="Pfam" id="PF18912">
    <property type="entry name" value="DZR_2"/>
    <property type="match status" value="1"/>
</dbReference>
<feature type="domain" description="Double zinc ribbon" evidence="3">
    <location>
        <begin position="9"/>
        <end position="69"/>
    </location>
</feature>
<dbReference type="PANTHER" id="PTHR47505">
    <property type="entry name" value="DNA UTILIZATION PROTEIN YHGH"/>
    <property type="match status" value="1"/>
</dbReference>